<dbReference type="InterPro" id="IPR006175">
    <property type="entry name" value="YjgF/YER057c/UK114"/>
</dbReference>
<protein>
    <submittedName>
        <fullName evidence="1">Rid family hydrolase</fullName>
    </submittedName>
</protein>
<name>A0ABV3MBF1_9ENTE</name>
<evidence type="ECO:0000313" key="1">
    <source>
        <dbReference type="EMBL" id="MEW3465760.1"/>
    </source>
</evidence>
<keyword evidence="1" id="KW-0378">Hydrolase</keyword>
<sequence>MKRYDINEDWALSGVIEAGNFVFVGYCVGNIGQPIEQQIVGALNHLEERLKLVDLTFANVVQMDVLFKDVFDIPVMEKILKETFHGKFPVRKSIQTAFAHSGEVGILFQIDAIAFKEDQGK</sequence>
<dbReference type="EMBL" id="JBFDTB010000008">
    <property type="protein sequence ID" value="MEW3465760.1"/>
    <property type="molecule type" value="Genomic_DNA"/>
</dbReference>
<dbReference type="Gene3D" id="3.30.1330.40">
    <property type="entry name" value="RutC-like"/>
    <property type="match status" value="1"/>
</dbReference>
<comment type="caution">
    <text evidence="1">The sequence shown here is derived from an EMBL/GenBank/DDBJ whole genome shotgun (WGS) entry which is preliminary data.</text>
</comment>
<gene>
    <name evidence="1" type="ORF">AB1I55_06605</name>
</gene>
<proteinExistence type="predicted"/>
<dbReference type="InterPro" id="IPR035959">
    <property type="entry name" value="RutC-like_sf"/>
</dbReference>
<keyword evidence="2" id="KW-1185">Reference proteome</keyword>
<dbReference type="Pfam" id="PF01042">
    <property type="entry name" value="Ribonuc_L-PSP"/>
    <property type="match status" value="1"/>
</dbReference>
<dbReference type="GO" id="GO:0016787">
    <property type="term" value="F:hydrolase activity"/>
    <property type="evidence" value="ECO:0007669"/>
    <property type="project" value="UniProtKB-KW"/>
</dbReference>
<accession>A0ABV3MBF1</accession>
<dbReference type="RefSeq" id="WP_016622027.1">
    <property type="nucleotide sequence ID" value="NZ_JBDKBP010000025.1"/>
</dbReference>
<dbReference type="SUPFAM" id="SSF55298">
    <property type="entry name" value="YjgF-like"/>
    <property type="match status" value="1"/>
</dbReference>
<organism evidence="1 2">
    <name type="scientific">Enterococcus entomosocium</name>
    <dbReference type="NCBI Taxonomy" id="3034352"/>
    <lineage>
        <taxon>Bacteria</taxon>
        <taxon>Bacillati</taxon>
        <taxon>Bacillota</taxon>
        <taxon>Bacilli</taxon>
        <taxon>Lactobacillales</taxon>
        <taxon>Enterococcaceae</taxon>
        <taxon>Enterococcus</taxon>
    </lineage>
</organism>
<dbReference type="Proteomes" id="UP001554047">
    <property type="component" value="Unassembled WGS sequence"/>
</dbReference>
<reference evidence="1 2" key="1">
    <citation type="submission" date="2024-05" db="EMBL/GenBank/DDBJ databases">
        <title>Human gut microbiome strain richness.</title>
        <authorList>
            <person name="Chen-Liaw A."/>
        </authorList>
    </citation>
    <scope>NUCLEOTIDE SEQUENCE [LARGE SCALE GENOMIC DNA]</scope>
    <source>
        <strain evidence="1 2">J1100102st1_G3_J1100102_180507</strain>
    </source>
</reference>
<evidence type="ECO:0000313" key="2">
    <source>
        <dbReference type="Proteomes" id="UP001554047"/>
    </source>
</evidence>